<dbReference type="NCBIfam" id="TIGR00696">
    <property type="entry name" value="wecG_tagA_cpsF"/>
    <property type="match status" value="1"/>
</dbReference>
<proteinExistence type="predicted"/>
<evidence type="ECO:0000256" key="2">
    <source>
        <dbReference type="ARBA" id="ARBA00022679"/>
    </source>
</evidence>
<dbReference type="EMBL" id="PELW01000352">
    <property type="protein sequence ID" value="RTH22818.1"/>
    <property type="molecule type" value="Genomic_DNA"/>
</dbReference>
<dbReference type="RefSeq" id="WP_126213246.1">
    <property type="nucleotide sequence ID" value="NZ_PELW01000352.1"/>
</dbReference>
<dbReference type="CDD" id="cd06533">
    <property type="entry name" value="Glyco_transf_WecG_TagA"/>
    <property type="match status" value="1"/>
</dbReference>
<accession>A0A430RTH2</accession>
<dbReference type="AlphaFoldDB" id="A0A430RTH2"/>
<dbReference type="Proteomes" id="UP000286712">
    <property type="component" value="Unassembled WGS sequence"/>
</dbReference>
<dbReference type="PANTHER" id="PTHR34136">
    <property type="match status" value="1"/>
</dbReference>
<gene>
    <name evidence="3" type="ORF">CSW40_10220</name>
</gene>
<sequence length="234" mass="26224">MDRLEILGLPLDPVGMEAALKRIEGFLKANTTHQVVTLNPEIAVRAQEDQALRQAILEAELVTPDGVGILWAAKRLLGLELKERVTGVDLTLTLLSRFPGIRVYLLGGRPGVAERAALEARRLGAEVVGYHHGYFQEEEGVVEEIRQKAPDLLLVGMGERQETFIHRHKAHLRAKVAMGVGGTLDVLAGEARRPPAWAQRLGLEWLLRVGLDPKRWKRAPRLFRFAYMVLRETR</sequence>
<keyword evidence="2 3" id="KW-0808">Transferase</keyword>
<dbReference type="Pfam" id="PF03808">
    <property type="entry name" value="Glyco_tran_WecG"/>
    <property type="match status" value="1"/>
</dbReference>
<evidence type="ECO:0000313" key="3">
    <source>
        <dbReference type="EMBL" id="RTH22818.1"/>
    </source>
</evidence>
<organism evidence="3 4">
    <name type="scientific">Thermus scotoductus</name>
    <dbReference type="NCBI Taxonomy" id="37636"/>
    <lineage>
        <taxon>Bacteria</taxon>
        <taxon>Thermotogati</taxon>
        <taxon>Deinococcota</taxon>
        <taxon>Deinococci</taxon>
        <taxon>Thermales</taxon>
        <taxon>Thermaceae</taxon>
        <taxon>Thermus</taxon>
    </lineage>
</organism>
<dbReference type="GO" id="GO:0016758">
    <property type="term" value="F:hexosyltransferase activity"/>
    <property type="evidence" value="ECO:0007669"/>
    <property type="project" value="TreeGrafter"/>
</dbReference>
<protein>
    <submittedName>
        <fullName evidence="3">Glycosyltransferase</fullName>
    </submittedName>
</protein>
<dbReference type="PANTHER" id="PTHR34136:SF1">
    <property type="entry name" value="UDP-N-ACETYL-D-MANNOSAMINURONIC ACID TRANSFERASE"/>
    <property type="match status" value="1"/>
</dbReference>
<evidence type="ECO:0000256" key="1">
    <source>
        <dbReference type="ARBA" id="ARBA00022676"/>
    </source>
</evidence>
<evidence type="ECO:0000313" key="4">
    <source>
        <dbReference type="Proteomes" id="UP000286712"/>
    </source>
</evidence>
<reference evidence="3 4" key="1">
    <citation type="journal article" date="2019" name="Extremophiles">
        <title>Biogeography of thermophiles and predominance of Thermus scotoductus in domestic water heaters.</title>
        <authorList>
            <person name="Wilpiszeski R.L."/>
            <person name="Zhang Z."/>
            <person name="House C.H."/>
        </authorList>
    </citation>
    <scope>NUCLEOTIDE SEQUENCE [LARGE SCALE GENOMIC DNA]</scope>
    <source>
        <strain evidence="3 4">27_S27</strain>
    </source>
</reference>
<dbReference type="InterPro" id="IPR004629">
    <property type="entry name" value="WecG_TagA_CpsF"/>
</dbReference>
<name>A0A430RTH2_THESC</name>
<keyword evidence="1" id="KW-0328">Glycosyltransferase</keyword>
<comment type="caution">
    <text evidence="3">The sequence shown here is derived from an EMBL/GenBank/DDBJ whole genome shotgun (WGS) entry which is preliminary data.</text>
</comment>